<evidence type="ECO:0000259" key="7">
    <source>
        <dbReference type="Pfam" id="PF04024"/>
    </source>
</evidence>
<dbReference type="RefSeq" id="WP_029722034.1">
    <property type="nucleotide sequence ID" value="NZ_JAJUIW010000004.1"/>
</dbReference>
<evidence type="ECO:0000256" key="4">
    <source>
        <dbReference type="ARBA" id="ARBA00022989"/>
    </source>
</evidence>
<dbReference type="InterPro" id="IPR052027">
    <property type="entry name" value="PspC"/>
</dbReference>
<evidence type="ECO:0000256" key="1">
    <source>
        <dbReference type="ARBA" id="ARBA00004162"/>
    </source>
</evidence>
<feature type="transmembrane region" description="Helical" evidence="6">
    <location>
        <begin position="258"/>
        <end position="277"/>
    </location>
</feature>
<dbReference type="Pfam" id="PF04024">
    <property type="entry name" value="PspC"/>
    <property type="match status" value="1"/>
</dbReference>
<keyword evidence="3 6" id="KW-0812">Transmembrane</keyword>
<evidence type="ECO:0000256" key="2">
    <source>
        <dbReference type="ARBA" id="ARBA00022475"/>
    </source>
</evidence>
<feature type="domain" description="Phage shock protein PspC N-terminal" evidence="7">
    <location>
        <begin position="21"/>
        <end position="77"/>
    </location>
</feature>
<gene>
    <name evidence="9" type="ORF">GU90_04875</name>
</gene>
<proteinExistence type="predicted"/>
<dbReference type="OrthoDB" id="3208990at2"/>
<dbReference type="PANTHER" id="PTHR33885">
    <property type="entry name" value="PHAGE SHOCK PROTEIN C"/>
    <property type="match status" value="1"/>
</dbReference>
<comment type="subcellular location">
    <subcellularLocation>
        <location evidence="1">Cell membrane</location>
        <topology evidence="1">Single-pass membrane protein</topology>
    </subcellularLocation>
</comment>
<keyword evidence="2" id="KW-1003">Cell membrane</keyword>
<evidence type="ECO:0000256" key="3">
    <source>
        <dbReference type="ARBA" id="ARBA00022692"/>
    </source>
</evidence>
<dbReference type="Proteomes" id="UP000031419">
    <property type="component" value="Unassembled WGS sequence"/>
</dbReference>
<feature type="transmembrane region" description="Helical" evidence="6">
    <location>
        <begin position="206"/>
        <end position="227"/>
    </location>
</feature>
<evidence type="ECO:0000313" key="9">
    <source>
        <dbReference type="EMBL" id="KEI45126.1"/>
    </source>
</evidence>
<evidence type="ECO:0000256" key="5">
    <source>
        <dbReference type="ARBA" id="ARBA00023136"/>
    </source>
</evidence>
<feature type="domain" description="Cell wall-active antibiotics response LiaF-like C-terminal" evidence="8">
    <location>
        <begin position="323"/>
        <end position="416"/>
    </location>
</feature>
<dbReference type="GO" id="GO:0005886">
    <property type="term" value="C:plasma membrane"/>
    <property type="evidence" value="ECO:0007669"/>
    <property type="project" value="UniProtKB-SubCell"/>
</dbReference>
<reference evidence="9 10" key="1">
    <citation type="submission" date="2014-06" db="EMBL/GenBank/DDBJ databases">
        <title>Saccharopolyspora rectivirgula DSM-43113 Genome sequencing.</title>
        <authorList>
            <person name="Barrera C."/>
            <person name="Millon L."/>
            <person name="Rognon B."/>
            <person name="Zaugg C."/>
            <person name="Monod M."/>
        </authorList>
    </citation>
    <scope>NUCLEOTIDE SEQUENCE [LARGE SCALE GENOMIC DNA]</scope>
    <source>
        <strain evidence="9 10">DSM 43113</strain>
    </source>
</reference>
<dbReference type="Pfam" id="PF09922">
    <property type="entry name" value="LiaF-like_C"/>
    <property type="match status" value="1"/>
</dbReference>
<feature type="transmembrane region" description="Helical" evidence="6">
    <location>
        <begin position="47"/>
        <end position="74"/>
    </location>
</feature>
<feature type="transmembrane region" description="Helical" evidence="6">
    <location>
        <begin position="233"/>
        <end position="251"/>
    </location>
</feature>
<feature type="transmembrane region" description="Helical" evidence="6">
    <location>
        <begin position="94"/>
        <end position="127"/>
    </location>
</feature>
<evidence type="ECO:0000313" key="10">
    <source>
        <dbReference type="Proteomes" id="UP000031419"/>
    </source>
</evidence>
<protein>
    <recommendedName>
        <fullName evidence="11">Phage shock protein PspC N-terminal domain-containing protein</fullName>
    </recommendedName>
</protein>
<dbReference type="STRING" id="28042.GU90_04875"/>
<evidence type="ECO:0008006" key="11">
    <source>
        <dbReference type="Google" id="ProtNLM"/>
    </source>
</evidence>
<evidence type="ECO:0000256" key="6">
    <source>
        <dbReference type="SAM" id="Phobius"/>
    </source>
</evidence>
<keyword evidence="4 6" id="KW-1133">Transmembrane helix</keyword>
<keyword evidence="10" id="KW-1185">Reference proteome</keyword>
<evidence type="ECO:0000259" key="8">
    <source>
        <dbReference type="Pfam" id="PF09922"/>
    </source>
</evidence>
<dbReference type="AlphaFoldDB" id="A0A073B0S0"/>
<dbReference type="eggNOG" id="COG1983">
    <property type="taxonomic scope" value="Bacteria"/>
</dbReference>
<comment type="caution">
    <text evidence="9">The sequence shown here is derived from an EMBL/GenBank/DDBJ whole genome shotgun (WGS) entry which is preliminary data.</text>
</comment>
<name>A0A073B0S0_9PSEU</name>
<dbReference type="InterPro" id="IPR007168">
    <property type="entry name" value="Phageshock_PspC_N"/>
</dbReference>
<organism evidence="9 10">
    <name type="scientific">Saccharopolyspora rectivirgula</name>
    <dbReference type="NCBI Taxonomy" id="28042"/>
    <lineage>
        <taxon>Bacteria</taxon>
        <taxon>Bacillati</taxon>
        <taxon>Actinomycetota</taxon>
        <taxon>Actinomycetes</taxon>
        <taxon>Pseudonocardiales</taxon>
        <taxon>Pseudonocardiaceae</taxon>
        <taxon>Saccharopolyspora</taxon>
    </lineage>
</organism>
<keyword evidence="5 6" id="KW-0472">Membrane</keyword>
<dbReference type="InterPro" id="IPR024425">
    <property type="entry name" value="LiaF-like_C"/>
</dbReference>
<dbReference type="EMBL" id="JNVU01000014">
    <property type="protein sequence ID" value="KEI45126.1"/>
    <property type="molecule type" value="Genomic_DNA"/>
</dbReference>
<accession>A0A073B0S0</accession>
<sequence>MSALRPPSSVADTLRDFWRTRPVRPRRGRKLAGVSAAISNRYGIDPLLVRIAFVIAALYGGSGFMLYLLGWLLLPKEGTPETGGRPRPTSVGAAVVLLLMLMPASFSLFSSSGLLGFLLASVTLYLLHRHCADRPSSALPARAAPPGEVTPTGENTWVFPGANAESAGQQRTPPSWDPLGAAPFAWDLPDPAPVEQPEPQRPLRRWIAPLTLAAATFLSLIGLVFLGVSFETALAFALGVLGLGMVAGAFLGGGRGLIWLAVPLAALLLIIDTPNLVNRWDSSQEQAEAPSWIEDGGRFWDDIGDRELQPTTVGGIAPRYETRAGNLVLDLTEVDFTDEERASTVLRTEYGNLTVRVPDTVDVIAHCSTDAGTARCFDEEVQGPVQNQTVQDFGDDGPGGGSIELELHAGAGDVEVYRE</sequence>
<dbReference type="PANTHER" id="PTHR33885:SF3">
    <property type="entry name" value="PHAGE SHOCK PROTEIN C"/>
    <property type="match status" value="1"/>
</dbReference>